<dbReference type="PANTHER" id="PTHR12316:SF17">
    <property type="entry name" value="NINJURIN C, ISOFORM D"/>
    <property type="match status" value="1"/>
</dbReference>
<evidence type="ECO:0000256" key="2">
    <source>
        <dbReference type="ARBA" id="ARBA00008141"/>
    </source>
</evidence>
<evidence type="ECO:0000256" key="7">
    <source>
        <dbReference type="SAM" id="Phobius"/>
    </source>
</evidence>
<feature type="transmembrane region" description="Helical" evidence="7">
    <location>
        <begin position="104"/>
        <end position="122"/>
    </location>
</feature>
<dbReference type="EMBL" id="JARBDR010000918">
    <property type="protein sequence ID" value="KAJ8302083.1"/>
    <property type="molecule type" value="Genomic_DNA"/>
</dbReference>
<comment type="subcellular location">
    <subcellularLocation>
        <location evidence="1">Membrane</location>
        <topology evidence="1">Multi-pass membrane protein</topology>
    </subcellularLocation>
</comment>
<evidence type="ECO:0000313" key="9">
    <source>
        <dbReference type="Proteomes" id="UP001217089"/>
    </source>
</evidence>
<evidence type="ECO:0000256" key="6">
    <source>
        <dbReference type="ARBA" id="ARBA00023136"/>
    </source>
</evidence>
<evidence type="ECO:0000256" key="4">
    <source>
        <dbReference type="ARBA" id="ARBA00022889"/>
    </source>
</evidence>
<dbReference type="InterPro" id="IPR007007">
    <property type="entry name" value="Ninjurin"/>
</dbReference>
<protein>
    <submittedName>
        <fullName evidence="8">Uncharacterized protein</fullName>
    </submittedName>
</protein>
<keyword evidence="3 7" id="KW-0812">Transmembrane</keyword>
<evidence type="ECO:0000313" key="8">
    <source>
        <dbReference type="EMBL" id="KAJ8302083.1"/>
    </source>
</evidence>
<comment type="similarity">
    <text evidence="2">Belongs to the ninjurin family.</text>
</comment>
<keyword evidence="5 7" id="KW-1133">Transmembrane helix</keyword>
<keyword evidence="6 7" id="KW-0472">Membrane</keyword>
<keyword evidence="9" id="KW-1185">Reference proteome</keyword>
<sequence>MDNTTVSPAIDEGNGNNKVVTLYSKKKTIAEGLFDVALLMAYATLLKTLVTLGDSYRFYSAMMVMLILSIILQFVIGIMLVYVGATEGKKEDDVRTNRMHNATLILIFIVTFLNVFITAFGIEFSSG</sequence>
<name>A0ABQ9EFP1_TEGGR</name>
<keyword evidence="4" id="KW-0130">Cell adhesion</keyword>
<comment type="caution">
    <text evidence="8">The sequence shown here is derived from an EMBL/GenBank/DDBJ whole genome shotgun (WGS) entry which is preliminary data.</text>
</comment>
<feature type="transmembrane region" description="Helical" evidence="7">
    <location>
        <begin position="32"/>
        <end position="52"/>
    </location>
</feature>
<evidence type="ECO:0000256" key="5">
    <source>
        <dbReference type="ARBA" id="ARBA00022989"/>
    </source>
</evidence>
<evidence type="ECO:0000256" key="3">
    <source>
        <dbReference type="ARBA" id="ARBA00022692"/>
    </source>
</evidence>
<dbReference type="PANTHER" id="PTHR12316">
    <property type="entry name" value="NINJURIN-RELATED"/>
    <property type="match status" value="1"/>
</dbReference>
<feature type="transmembrane region" description="Helical" evidence="7">
    <location>
        <begin position="58"/>
        <end position="83"/>
    </location>
</feature>
<evidence type="ECO:0000256" key="1">
    <source>
        <dbReference type="ARBA" id="ARBA00004141"/>
    </source>
</evidence>
<gene>
    <name evidence="8" type="ORF">KUTeg_021070</name>
</gene>
<organism evidence="8 9">
    <name type="scientific">Tegillarca granosa</name>
    <name type="common">Malaysian cockle</name>
    <name type="synonym">Anadara granosa</name>
    <dbReference type="NCBI Taxonomy" id="220873"/>
    <lineage>
        <taxon>Eukaryota</taxon>
        <taxon>Metazoa</taxon>
        <taxon>Spiralia</taxon>
        <taxon>Lophotrochozoa</taxon>
        <taxon>Mollusca</taxon>
        <taxon>Bivalvia</taxon>
        <taxon>Autobranchia</taxon>
        <taxon>Pteriomorphia</taxon>
        <taxon>Arcoida</taxon>
        <taxon>Arcoidea</taxon>
        <taxon>Arcidae</taxon>
        <taxon>Tegillarca</taxon>
    </lineage>
</organism>
<reference evidence="8 9" key="1">
    <citation type="submission" date="2022-12" db="EMBL/GenBank/DDBJ databases">
        <title>Chromosome-level genome of Tegillarca granosa.</title>
        <authorList>
            <person name="Kim J."/>
        </authorList>
    </citation>
    <scope>NUCLEOTIDE SEQUENCE [LARGE SCALE GENOMIC DNA]</scope>
    <source>
        <strain evidence="8">Teg-2019</strain>
        <tissue evidence="8">Adductor muscle</tissue>
    </source>
</reference>
<proteinExistence type="inferred from homology"/>
<dbReference type="Pfam" id="PF04923">
    <property type="entry name" value="Ninjurin"/>
    <property type="match status" value="1"/>
</dbReference>
<accession>A0ABQ9EFP1</accession>
<dbReference type="Proteomes" id="UP001217089">
    <property type="component" value="Unassembled WGS sequence"/>
</dbReference>